<evidence type="ECO:0000313" key="1">
    <source>
        <dbReference type="EMBL" id="KAF6747924.1"/>
    </source>
</evidence>
<dbReference type="EMBL" id="JACGCI010000076">
    <property type="protein sequence ID" value="KAF6747924.1"/>
    <property type="molecule type" value="Genomic_DNA"/>
</dbReference>
<proteinExistence type="predicted"/>
<accession>A0A8H6HIZ8</accession>
<dbReference type="AlphaFoldDB" id="A0A8H6HIZ8"/>
<evidence type="ECO:0000313" key="2">
    <source>
        <dbReference type="Proteomes" id="UP000521943"/>
    </source>
</evidence>
<keyword evidence="2" id="KW-1185">Reference proteome</keyword>
<name>A0A8H6HIZ8_9AGAR</name>
<comment type="caution">
    <text evidence="1">The sequence shown here is derived from an EMBL/GenBank/DDBJ whole genome shotgun (WGS) entry which is preliminary data.</text>
</comment>
<dbReference type="Proteomes" id="UP000521943">
    <property type="component" value="Unassembled WGS sequence"/>
</dbReference>
<reference evidence="1 2" key="1">
    <citation type="submission" date="2020-07" db="EMBL/GenBank/DDBJ databases">
        <title>Comparative genomics of pyrophilous fungi reveals a link between fire events and developmental genes.</title>
        <authorList>
            <consortium name="DOE Joint Genome Institute"/>
            <person name="Steindorff A.S."/>
            <person name="Carver A."/>
            <person name="Calhoun S."/>
            <person name="Stillman K."/>
            <person name="Liu H."/>
            <person name="Lipzen A."/>
            <person name="Pangilinan J."/>
            <person name="Labutti K."/>
            <person name="Bruns T.D."/>
            <person name="Grigoriev I.V."/>
        </authorList>
    </citation>
    <scope>NUCLEOTIDE SEQUENCE [LARGE SCALE GENOMIC DNA]</scope>
    <source>
        <strain evidence="1 2">CBS 144469</strain>
    </source>
</reference>
<protein>
    <submittedName>
        <fullName evidence="1">Uncharacterized protein</fullName>
    </submittedName>
</protein>
<sequence length="207" mass="21614">MVVEGKKEVGKSIWGEGEVYILCGRGKCEENVSEFGGVHGPAASKGVWGERNAVGEAGERNAGEAGSLRSLASRAGVENRGAGLEVCTAARGRLAALEVCTAAPKFALLGALRAELLGFPCGKPRPAASRLVGALRAKLLGGQGVRFARQLSLPTLATRQQLAPLVALRTPSLRSCILAMLGTRRGFGPHFNKKSDTPCGKKLGRQL</sequence>
<organism evidence="1 2">
    <name type="scientific">Ephemerocybe angulata</name>
    <dbReference type="NCBI Taxonomy" id="980116"/>
    <lineage>
        <taxon>Eukaryota</taxon>
        <taxon>Fungi</taxon>
        <taxon>Dikarya</taxon>
        <taxon>Basidiomycota</taxon>
        <taxon>Agaricomycotina</taxon>
        <taxon>Agaricomycetes</taxon>
        <taxon>Agaricomycetidae</taxon>
        <taxon>Agaricales</taxon>
        <taxon>Agaricineae</taxon>
        <taxon>Psathyrellaceae</taxon>
        <taxon>Ephemerocybe</taxon>
    </lineage>
</organism>
<gene>
    <name evidence="1" type="ORF">DFP72DRAFT_1146962</name>
</gene>